<accession>A0ABV0RT49</accession>
<proteinExistence type="predicted"/>
<evidence type="ECO:0000256" key="1">
    <source>
        <dbReference type="SAM" id="MobiDB-lite"/>
    </source>
</evidence>
<reference evidence="2 3" key="1">
    <citation type="submission" date="2021-06" db="EMBL/GenBank/DDBJ databases">
        <authorList>
            <person name="Palmer J.M."/>
        </authorList>
    </citation>
    <scope>NUCLEOTIDE SEQUENCE [LARGE SCALE GENOMIC DNA]</scope>
    <source>
        <strain evidence="2 3">XC_2019</strain>
        <tissue evidence="2">Muscle</tissue>
    </source>
</reference>
<organism evidence="2 3">
    <name type="scientific">Xenoophorus captivus</name>
    <dbReference type="NCBI Taxonomy" id="1517983"/>
    <lineage>
        <taxon>Eukaryota</taxon>
        <taxon>Metazoa</taxon>
        <taxon>Chordata</taxon>
        <taxon>Craniata</taxon>
        <taxon>Vertebrata</taxon>
        <taxon>Euteleostomi</taxon>
        <taxon>Actinopterygii</taxon>
        <taxon>Neopterygii</taxon>
        <taxon>Teleostei</taxon>
        <taxon>Neoteleostei</taxon>
        <taxon>Acanthomorphata</taxon>
        <taxon>Ovalentaria</taxon>
        <taxon>Atherinomorphae</taxon>
        <taxon>Cyprinodontiformes</taxon>
        <taxon>Goodeidae</taxon>
        <taxon>Xenoophorus</taxon>
    </lineage>
</organism>
<sequence>MFYSNCFFHKKLPRMRSREAVNYPAFCFVDKMNVAGSLPVFGSQDSPFALPTAREPHIFRWTRVRFFRLNRRSKETSHLPKQSKLSKEINSGPLKMGQNLSGVKVSD</sequence>
<protein>
    <submittedName>
        <fullName evidence="2">Uncharacterized protein</fullName>
    </submittedName>
</protein>
<dbReference type="EMBL" id="JAHRIN010058911">
    <property type="protein sequence ID" value="MEQ2211410.1"/>
    <property type="molecule type" value="Genomic_DNA"/>
</dbReference>
<feature type="region of interest" description="Disordered" evidence="1">
    <location>
        <begin position="73"/>
        <end position="107"/>
    </location>
</feature>
<comment type="caution">
    <text evidence="2">The sequence shown here is derived from an EMBL/GenBank/DDBJ whole genome shotgun (WGS) entry which is preliminary data.</text>
</comment>
<gene>
    <name evidence="2" type="ORF">XENOCAPTIV_030603</name>
</gene>
<evidence type="ECO:0000313" key="3">
    <source>
        <dbReference type="Proteomes" id="UP001434883"/>
    </source>
</evidence>
<evidence type="ECO:0000313" key="2">
    <source>
        <dbReference type="EMBL" id="MEQ2211410.1"/>
    </source>
</evidence>
<name>A0ABV0RT49_9TELE</name>
<dbReference type="Proteomes" id="UP001434883">
    <property type="component" value="Unassembled WGS sequence"/>
</dbReference>
<keyword evidence="3" id="KW-1185">Reference proteome</keyword>